<proteinExistence type="predicted"/>
<sequence length="100" mass="10807">MYEGVFFTHPRNPPPLAHFPSSLLVPASPGAVLISEYGSHFFSGQRSPRRVPPRAVPRPLSCLRTNGAVGINLRSGNNALKGIMTYGVLLPQRSDPSQAQ</sequence>
<evidence type="ECO:0000313" key="2">
    <source>
        <dbReference type="Proteomes" id="UP001162501"/>
    </source>
</evidence>
<dbReference type="Proteomes" id="UP001162501">
    <property type="component" value="Chromosome 1"/>
</dbReference>
<evidence type="ECO:0000313" key="1">
    <source>
        <dbReference type="EMBL" id="CAM9350244.1"/>
    </source>
</evidence>
<protein>
    <submittedName>
        <fullName evidence="1">Uncharacterized protein</fullName>
    </submittedName>
</protein>
<dbReference type="EMBL" id="OX596085">
    <property type="protein sequence ID" value="CAM9350244.1"/>
    <property type="molecule type" value="Genomic_DNA"/>
</dbReference>
<name>A0AC59Y4A1_RANTA</name>
<accession>A0AC59Y4A1</accession>
<reference evidence="1" key="2">
    <citation type="submission" date="2025-03" db="EMBL/GenBank/DDBJ databases">
        <authorList>
            <consortium name="ELIXIR-Norway"/>
            <consortium name="Elixir Norway"/>
        </authorList>
    </citation>
    <scope>NUCLEOTIDE SEQUENCE</scope>
</reference>
<organism evidence="1 2">
    <name type="scientific">Rangifer tarandus platyrhynchus</name>
    <name type="common">Svalbard reindeer</name>
    <dbReference type="NCBI Taxonomy" id="3082113"/>
    <lineage>
        <taxon>Eukaryota</taxon>
        <taxon>Metazoa</taxon>
        <taxon>Chordata</taxon>
        <taxon>Craniata</taxon>
        <taxon>Vertebrata</taxon>
        <taxon>Euteleostomi</taxon>
        <taxon>Mammalia</taxon>
        <taxon>Eutheria</taxon>
        <taxon>Laurasiatheria</taxon>
        <taxon>Artiodactyla</taxon>
        <taxon>Ruminantia</taxon>
        <taxon>Pecora</taxon>
        <taxon>Cervidae</taxon>
        <taxon>Odocoileinae</taxon>
        <taxon>Rangifer</taxon>
    </lineage>
</organism>
<reference evidence="1" key="1">
    <citation type="submission" date="2023-05" db="EMBL/GenBank/DDBJ databases">
        <authorList>
            <consortium name="ELIXIR-Norway"/>
        </authorList>
    </citation>
    <scope>NUCLEOTIDE SEQUENCE</scope>
</reference>
<gene>
    <name evidence="1" type="ORF">MRATA1EN22A_LOCUS1330</name>
</gene>